<comment type="caution">
    <text evidence="2">The sequence shown here is derived from an EMBL/GenBank/DDBJ whole genome shotgun (WGS) entry which is preliminary data.</text>
</comment>
<name>A0A699QLY4_TANCI</name>
<sequence length="123" mass="13648">MAARKPRQLTTVTDEEGGKKKKAPPADKTKQPAPAKQPKPMKEKSSKPTPSKKIHKVKVMKFRKGKKSDEDDELQHAPEPQVEDDEYNLQRGIQMSLESLQAHGQAHVSGVAICELVSVIVEN</sequence>
<dbReference type="AlphaFoldDB" id="A0A699QLY4"/>
<evidence type="ECO:0000256" key="1">
    <source>
        <dbReference type="SAM" id="MobiDB-lite"/>
    </source>
</evidence>
<evidence type="ECO:0000313" key="2">
    <source>
        <dbReference type="EMBL" id="GFC68802.1"/>
    </source>
</evidence>
<dbReference type="EMBL" id="BKCJ011021822">
    <property type="protein sequence ID" value="GFC68802.1"/>
    <property type="molecule type" value="Genomic_DNA"/>
</dbReference>
<feature type="compositionally biased region" description="Basic residues" evidence="1">
    <location>
        <begin position="50"/>
        <end position="66"/>
    </location>
</feature>
<feature type="region of interest" description="Disordered" evidence="1">
    <location>
        <begin position="1"/>
        <end position="86"/>
    </location>
</feature>
<protein>
    <submittedName>
        <fullName evidence="2">Uncharacterized protein</fullName>
    </submittedName>
</protein>
<proteinExistence type="predicted"/>
<accession>A0A699QLY4</accession>
<reference evidence="2" key="1">
    <citation type="journal article" date="2019" name="Sci. Rep.">
        <title>Draft genome of Tanacetum cinerariifolium, the natural source of mosquito coil.</title>
        <authorList>
            <person name="Yamashiro T."/>
            <person name="Shiraishi A."/>
            <person name="Satake H."/>
            <person name="Nakayama K."/>
        </authorList>
    </citation>
    <scope>NUCLEOTIDE SEQUENCE</scope>
</reference>
<organism evidence="2">
    <name type="scientific">Tanacetum cinerariifolium</name>
    <name type="common">Dalmatian daisy</name>
    <name type="synonym">Chrysanthemum cinerariifolium</name>
    <dbReference type="NCBI Taxonomy" id="118510"/>
    <lineage>
        <taxon>Eukaryota</taxon>
        <taxon>Viridiplantae</taxon>
        <taxon>Streptophyta</taxon>
        <taxon>Embryophyta</taxon>
        <taxon>Tracheophyta</taxon>
        <taxon>Spermatophyta</taxon>
        <taxon>Magnoliopsida</taxon>
        <taxon>eudicotyledons</taxon>
        <taxon>Gunneridae</taxon>
        <taxon>Pentapetalae</taxon>
        <taxon>asterids</taxon>
        <taxon>campanulids</taxon>
        <taxon>Asterales</taxon>
        <taxon>Asteraceae</taxon>
        <taxon>Asteroideae</taxon>
        <taxon>Anthemideae</taxon>
        <taxon>Anthemidinae</taxon>
        <taxon>Tanacetum</taxon>
    </lineage>
</organism>
<gene>
    <name evidence="2" type="ORF">Tci_840772</name>
</gene>